<dbReference type="Gene3D" id="3.20.20.80">
    <property type="entry name" value="Glycosidases"/>
    <property type="match status" value="1"/>
</dbReference>
<dbReference type="Proteomes" id="UP001149165">
    <property type="component" value="Unassembled WGS sequence"/>
</dbReference>
<dbReference type="CDD" id="cd11333">
    <property type="entry name" value="AmyAc_SI_OligoGlu_DGase"/>
    <property type="match status" value="1"/>
</dbReference>
<dbReference type="GO" id="GO:0005987">
    <property type="term" value="P:sucrose catabolic process"/>
    <property type="evidence" value="ECO:0007669"/>
    <property type="project" value="TreeGrafter"/>
</dbReference>
<sequence>MTQETPWWKNATIYQIYPASYKDSNGDGIGDLQGILGQLDYIKSLGVDAIWICPHYDSPQHDMGYDVANYEAVYAPYGTVEDVEAIIEASHKRGLRVLLDLVINHTSDEHAWFKESRLSKTSPKRDWYIWRPAKYDADGTRRPPNNWRGFFGGSAWEWDEATQEYYLHLFAVQQPDVNWENPETRAAIYESAMEFWLRKGIDGFRVDTVNMYSKDQSFRDAPVIDPKNEFQLDPSLFCNGPRIHEFLREMGQILLKYGACTVGELPATPEIVDVLKYVSAKEQQLSMVFQFDIVDSGKGRDLQYQTTPRNWTLPDFRERVRRTQGLSDGSTDGWSTSFLENHDQARSVSRWGSEKTPELWSLSAKMLAMLVGTLSGTLYVYQGQEIGMVNAPEDWPISEYKDLDSLNYYNYVKEQTGNHPIALKATKTALAHLARDHARLPMQWDDTPNAGFSTENAKTWMRVHDNYKTLNVERQTDDPSSVLSFWRELLRIRHVHPMLFAQGVFKDTDPSHESVFLFEKISDDQKLVVALNFTGERQSIDLTEPLGGGSRKTLLKNYEEGSESLDILQPYEGRVYLVEK</sequence>
<dbReference type="EC" id="3.2.1.20" evidence="3"/>
<dbReference type="Pfam" id="PF00128">
    <property type="entry name" value="Alpha-amylase"/>
    <property type="match status" value="1"/>
</dbReference>
<keyword evidence="5" id="KW-0326">Glycosidase</keyword>
<dbReference type="SUPFAM" id="SSF51011">
    <property type="entry name" value="Glycosyl hydrolase domain"/>
    <property type="match status" value="1"/>
</dbReference>
<dbReference type="SMART" id="SM00642">
    <property type="entry name" value="Aamy"/>
    <property type="match status" value="1"/>
</dbReference>
<comment type="similarity">
    <text evidence="2">Belongs to the glycosyl hydrolase 13 family.</text>
</comment>
<name>A0A9W9EKW9_9EURO</name>
<dbReference type="FunFam" id="3.90.400.10:FF:000003">
    <property type="entry name" value="Probable alpha-glucosidase (Maltase)"/>
    <property type="match status" value="1"/>
</dbReference>
<dbReference type="Gene3D" id="2.60.40.1180">
    <property type="entry name" value="Golgi alpha-mannosidase II"/>
    <property type="match status" value="1"/>
</dbReference>
<dbReference type="GO" id="GO:0004558">
    <property type="term" value="F:alpha-1,4-glucosidase activity"/>
    <property type="evidence" value="ECO:0007669"/>
    <property type="project" value="UniProtKB-EC"/>
</dbReference>
<evidence type="ECO:0000259" key="9">
    <source>
        <dbReference type="SMART" id="SM00642"/>
    </source>
</evidence>
<evidence type="ECO:0000256" key="4">
    <source>
        <dbReference type="ARBA" id="ARBA00022801"/>
    </source>
</evidence>
<evidence type="ECO:0000256" key="5">
    <source>
        <dbReference type="ARBA" id="ARBA00023295"/>
    </source>
</evidence>
<dbReference type="InterPro" id="IPR017853">
    <property type="entry name" value="GH"/>
</dbReference>
<dbReference type="GO" id="GO:0033934">
    <property type="term" value="F:glucan 1,4-alpha-maltotriohydrolase activity"/>
    <property type="evidence" value="ECO:0007669"/>
    <property type="project" value="TreeGrafter"/>
</dbReference>
<evidence type="ECO:0000313" key="11">
    <source>
        <dbReference type="Proteomes" id="UP001149165"/>
    </source>
</evidence>
<evidence type="ECO:0000256" key="7">
    <source>
        <dbReference type="ARBA" id="ARBA00041343"/>
    </source>
</evidence>
<dbReference type="GO" id="GO:0000025">
    <property type="term" value="P:maltose catabolic process"/>
    <property type="evidence" value="ECO:0007669"/>
    <property type="project" value="TreeGrafter"/>
</dbReference>
<dbReference type="AlphaFoldDB" id="A0A9W9EKW9"/>
<dbReference type="PANTHER" id="PTHR10357">
    <property type="entry name" value="ALPHA-AMYLASE FAMILY MEMBER"/>
    <property type="match status" value="1"/>
</dbReference>
<protein>
    <recommendedName>
        <fullName evidence="8">Alpha-glucosidase</fullName>
        <ecNumber evidence="3">3.2.1.20</ecNumber>
    </recommendedName>
    <alternativeName>
        <fullName evidence="7">Maltase</fullName>
    </alternativeName>
</protein>
<dbReference type="InterPro" id="IPR006047">
    <property type="entry name" value="GH13_cat_dom"/>
</dbReference>
<keyword evidence="11" id="KW-1185">Reference proteome</keyword>
<reference evidence="10" key="1">
    <citation type="submission" date="2022-11" db="EMBL/GenBank/DDBJ databases">
        <authorList>
            <person name="Petersen C."/>
        </authorList>
    </citation>
    <scope>NUCLEOTIDE SEQUENCE</scope>
    <source>
        <strain evidence="10">IBT 30069</strain>
    </source>
</reference>
<evidence type="ECO:0000256" key="6">
    <source>
        <dbReference type="ARBA" id="ARBA00026248"/>
    </source>
</evidence>
<dbReference type="InterPro" id="IPR013780">
    <property type="entry name" value="Glyco_hydro_b"/>
</dbReference>
<dbReference type="FunFam" id="3.20.20.80:FF:000087">
    <property type="entry name" value="Oligo-1,6-glucosidase IMA1"/>
    <property type="match status" value="1"/>
</dbReference>
<comment type="catalytic activity">
    <reaction evidence="1">
        <text>Hydrolysis of terminal, non-reducing (1-&gt;4)-linked alpha-D-glucose residues with release of alpha-D-glucose.</text>
        <dbReference type="EC" id="3.2.1.20"/>
    </reaction>
</comment>
<comment type="caution">
    <text evidence="10">The sequence shown here is derived from an EMBL/GenBank/DDBJ whole genome shotgun (WGS) entry which is preliminary data.</text>
</comment>
<proteinExistence type="inferred from homology"/>
<gene>
    <name evidence="10" type="ORF">N7456_013120</name>
</gene>
<evidence type="ECO:0000256" key="2">
    <source>
        <dbReference type="ARBA" id="ARBA00008061"/>
    </source>
</evidence>
<dbReference type="FunFam" id="3.20.20.80:FF:000064">
    <property type="entry name" value="Oligo-1,6-glucosidase"/>
    <property type="match status" value="1"/>
</dbReference>
<dbReference type="GO" id="GO:0004575">
    <property type="term" value="F:sucrose alpha-glucosidase activity"/>
    <property type="evidence" value="ECO:0007669"/>
    <property type="project" value="TreeGrafter"/>
</dbReference>
<dbReference type="Gene3D" id="3.90.400.10">
    <property type="entry name" value="Oligo-1,6-glucosidase, Domain 2"/>
    <property type="match status" value="1"/>
</dbReference>
<keyword evidence="6" id="KW-0462">Maltose metabolism</keyword>
<keyword evidence="4" id="KW-0378">Hydrolase</keyword>
<feature type="domain" description="Glycosyl hydrolase family 13 catalytic" evidence="9">
    <location>
        <begin position="15"/>
        <end position="439"/>
    </location>
</feature>
<dbReference type="EMBL" id="JAPQKH010000008">
    <property type="protein sequence ID" value="KAJ5083693.1"/>
    <property type="molecule type" value="Genomic_DNA"/>
</dbReference>
<dbReference type="InterPro" id="IPR045857">
    <property type="entry name" value="O16G_dom_2"/>
</dbReference>
<dbReference type="GO" id="GO:0004556">
    <property type="term" value="F:alpha-amylase activity"/>
    <property type="evidence" value="ECO:0007669"/>
    <property type="project" value="TreeGrafter"/>
</dbReference>
<organism evidence="10 11">
    <name type="scientific">Penicillium angulare</name>
    <dbReference type="NCBI Taxonomy" id="116970"/>
    <lineage>
        <taxon>Eukaryota</taxon>
        <taxon>Fungi</taxon>
        <taxon>Dikarya</taxon>
        <taxon>Ascomycota</taxon>
        <taxon>Pezizomycotina</taxon>
        <taxon>Eurotiomycetes</taxon>
        <taxon>Eurotiomycetidae</taxon>
        <taxon>Eurotiales</taxon>
        <taxon>Aspergillaceae</taxon>
        <taxon>Penicillium</taxon>
    </lineage>
</organism>
<dbReference type="FunFam" id="2.60.40.1180:FF:000007">
    <property type="entry name" value="Sucrose isomerase"/>
    <property type="match status" value="1"/>
</dbReference>
<accession>A0A9W9EKW9</accession>
<dbReference type="PANTHER" id="PTHR10357:SF179">
    <property type="entry name" value="NEUTRAL AND BASIC AMINO ACID TRANSPORT PROTEIN RBAT"/>
    <property type="match status" value="1"/>
</dbReference>
<evidence type="ECO:0000256" key="3">
    <source>
        <dbReference type="ARBA" id="ARBA00012741"/>
    </source>
</evidence>
<dbReference type="SUPFAM" id="SSF51445">
    <property type="entry name" value="(Trans)glycosidases"/>
    <property type="match status" value="1"/>
</dbReference>
<evidence type="ECO:0000256" key="1">
    <source>
        <dbReference type="ARBA" id="ARBA00001657"/>
    </source>
</evidence>
<evidence type="ECO:0000256" key="8">
    <source>
        <dbReference type="ARBA" id="ARBA00073730"/>
    </source>
</evidence>
<reference evidence="10" key="2">
    <citation type="journal article" date="2023" name="IMA Fungus">
        <title>Comparative genomic study of the Penicillium genus elucidates a diverse pangenome and 15 lateral gene transfer events.</title>
        <authorList>
            <person name="Petersen C."/>
            <person name="Sorensen T."/>
            <person name="Nielsen M.R."/>
            <person name="Sondergaard T.E."/>
            <person name="Sorensen J.L."/>
            <person name="Fitzpatrick D.A."/>
            <person name="Frisvad J.C."/>
            <person name="Nielsen K.L."/>
        </authorList>
    </citation>
    <scope>NUCLEOTIDE SEQUENCE</scope>
    <source>
        <strain evidence="10">IBT 30069</strain>
    </source>
</reference>
<dbReference type="OrthoDB" id="1740265at2759"/>
<evidence type="ECO:0000313" key="10">
    <source>
        <dbReference type="EMBL" id="KAJ5083693.1"/>
    </source>
</evidence>
<dbReference type="GO" id="GO:0004574">
    <property type="term" value="F:oligo-1,6-glucosidase activity"/>
    <property type="evidence" value="ECO:0007669"/>
    <property type="project" value="TreeGrafter"/>
</dbReference>